<evidence type="ECO:0000313" key="2">
    <source>
        <dbReference type="Proteomes" id="UP000215914"/>
    </source>
</evidence>
<evidence type="ECO:0000313" key="1">
    <source>
        <dbReference type="EMBL" id="KAF5768611.1"/>
    </source>
</evidence>
<accession>A0A9K3H760</accession>
<reference evidence="1" key="1">
    <citation type="journal article" date="2017" name="Nature">
        <title>The sunflower genome provides insights into oil metabolism, flowering and Asterid evolution.</title>
        <authorList>
            <person name="Badouin H."/>
            <person name="Gouzy J."/>
            <person name="Grassa C.J."/>
            <person name="Murat F."/>
            <person name="Staton S.E."/>
            <person name="Cottret L."/>
            <person name="Lelandais-Briere C."/>
            <person name="Owens G.L."/>
            <person name="Carrere S."/>
            <person name="Mayjonade B."/>
            <person name="Legrand L."/>
            <person name="Gill N."/>
            <person name="Kane N.C."/>
            <person name="Bowers J.E."/>
            <person name="Hubner S."/>
            <person name="Bellec A."/>
            <person name="Berard A."/>
            <person name="Berges H."/>
            <person name="Blanchet N."/>
            <person name="Boniface M.C."/>
            <person name="Brunel D."/>
            <person name="Catrice O."/>
            <person name="Chaidir N."/>
            <person name="Claudel C."/>
            <person name="Donnadieu C."/>
            <person name="Faraut T."/>
            <person name="Fievet G."/>
            <person name="Helmstetter N."/>
            <person name="King M."/>
            <person name="Knapp S.J."/>
            <person name="Lai Z."/>
            <person name="Le Paslier M.C."/>
            <person name="Lippi Y."/>
            <person name="Lorenzon L."/>
            <person name="Mandel J.R."/>
            <person name="Marage G."/>
            <person name="Marchand G."/>
            <person name="Marquand E."/>
            <person name="Bret-Mestries E."/>
            <person name="Morien E."/>
            <person name="Nambeesan S."/>
            <person name="Nguyen T."/>
            <person name="Pegot-Espagnet P."/>
            <person name="Pouilly N."/>
            <person name="Raftis F."/>
            <person name="Sallet E."/>
            <person name="Schiex T."/>
            <person name="Thomas J."/>
            <person name="Vandecasteele C."/>
            <person name="Vares D."/>
            <person name="Vear F."/>
            <person name="Vautrin S."/>
            <person name="Crespi M."/>
            <person name="Mangin B."/>
            <person name="Burke J.M."/>
            <person name="Salse J."/>
            <person name="Munos S."/>
            <person name="Vincourt P."/>
            <person name="Rieseberg L.H."/>
            <person name="Langlade N.B."/>
        </authorList>
    </citation>
    <scope>NUCLEOTIDE SEQUENCE</scope>
    <source>
        <tissue evidence="1">Leaves</tissue>
    </source>
</reference>
<comment type="caution">
    <text evidence="1">The sequence shown here is derived from an EMBL/GenBank/DDBJ whole genome shotgun (WGS) entry which is preliminary data.</text>
</comment>
<name>A0A9K3H760_HELAN</name>
<proteinExistence type="predicted"/>
<dbReference type="AlphaFoldDB" id="A0A9K3H760"/>
<organism evidence="1 2">
    <name type="scientific">Helianthus annuus</name>
    <name type="common">Common sunflower</name>
    <dbReference type="NCBI Taxonomy" id="4232"/>
    <lineage>
        <taxon>Eukaryota</taxon>
        <taxon>Viridiplantae</taxon>
        <taxon>Streptophyta</taxon>
        <taxon>Embryophyta</taxon>
        <taxon>Tracheophyta</taxon>
        <taxon>Spermatophyta</taxon>
        <taxon>Magnoliopsida</taxon>
        <taxon>eudicotyledons</taxon>
        <taxon>Gunneridae</taxon>
        <taxon>Pentapetalae</taxon>
        <taxon>asterids</taxon>
        <taxon>campanulids</taxon>
        <taxon>Asterales</taxon>
        <taxon>Asteraceae</taxon>
        <taxon>Asteroideae</taxon>
        <taxon>Heliantheae alliance</taxon>
        <taxon>Heliantheae</taxon>
        <taxon>Helianthus</taxon>
    </lineage>
</organism>
<dbReference type="Gramene" id="mRNA:HanXRQr2_Chr14g0638391">
    <property type="protein sequence ID" value="mRNA:HanXRQr2_Chr14g0638391"/>
    <property type="gene ID" value="HanXRQr2_Chr14g0638391"/>
</dbReference>
<dbReference type="EMBL" id="MNCJ02000329">
    <property type="protein sequence ID" value="KAF5768611.1"/>
    <property type="molecule type" value="Genomic_DNA"/>
</dbReference>
<keyword evidence="2" id="KW-1185">Reference proteome</keyword>
<sequence>MNRHCSTNDPQATRHHCSTPCCFNPHYSGNSSFTRSRNGENDF</sequence>
<reference evidence="1" key="2">
    <citation type="submission" date="2020-06" db="EMBL/GenBank/DDBJ databases">
        <title>Helianthus annuus Genome sequencing and assembly Release 2.</title>
        <authorList>
            <person name="Gouzy J."/>
            <person name="Langlade N."/>
            <person name="Munos S."/>
        </authorList>
    </citation>
    <scope>NUCLEOTIDE SEQUENCE</scope>
    <source>
        <tissue evidence="1">Leaves</tissue>
    </source>
</reference>
<protein>
    <submittedName>
        <fullName evidence="1">Uncharacterized protein</fullName>
    </submittedName>
</protein>
<gene>
    <name evidence="1" type="ORF">HanXRQr2_Chr14g0638391</name>
</gene>
<dbReference type="Proteomes" id="UP000215914">
    <property type="component" value="Unassembled WGS sequence"/>
</dbReference>